<proteinExistence type="predicted"/>
<dbReference type="AlphaFoldDB" id="A0A1I7UJA2"/>
<evidence type="ECO:0000313" key="7">
    <source>
        <dbReference type="WBParaSite" id="Csp11.Scaffold629.g9888.t1"/>
    </source>
</evidence>
<dbReference type="Pfam" id="PF10292">
    <property type="entry name" value="7TM_GPCR_Srab"/>
    <property type="match status" value="1"/>
</dbReference>
<keyword evidence="2 5" id="KW-0812">Transmembrane</keyword>
<evidence type="ECO:0000256" key="3">
    <source>
        <dbReference type="ARBA" id="ARBA00022989"/>
    </source>
</evidence>
<dbReference type="GO" id="GO:0016020">
    <property type="term" value="C:membrane"/>
    <property type="evidence" value="ECO:0007669"/>
    <property type="project" value="UniProtKB-SubCell"/>
</dbReference>
<dbReference type="STRING" id="1561998.A0A1I7UJA2"/>
<feature type="transmembrane region" description="Helical" evidence="5">
    <location>
        <begin position="12"/>
        <end position="36"/>
    </location>
</feature>
<evidence type="ECO:0000313" key="6">
    <source>
        <dbReference type="Proteomes" id="UP000095282"/>
    </source>
</evidence>
<reference evidence="7" key="1">
    <citation type="submission" date="2016-11" db="UniProtKB">
        <authorList>
            <consortium name="WormBaseParasite"/>
        </authorList>
    </citation>
    <scope>IDENTIFICATION</scope>
</reference>
<keyword evidence="3 5" id="KW-1133">Transmembrane helix</keyword>
<organism evidence="6 7">
    <name type="scientific">Caenorhabditis tropicalis</name>
    <dbReference type="NCBI Taxonomy" id="1561998"/>
    <lineage>
        <taxon>Eukaryota</taxon>
        <taxon>Metazoa</taxon>
        <taxon>Ecdysozoa</taxon>
        <taxon>Nematoda</taxon>
        <taxon>Chromadorea</taxon>
        <taxon>Rhabditida</taxon>
        <taxon>Rhabditina</taxon>
        <taxon>Rhabditomorpha</taxon>
        <taxon>Rhabditoidea</taxon>
        <taxon>Rhabditidae</taxon>
        <taxon>Peloderinae</taxon>
        <taxon>Caenorhabditis</taxon>
    </lineage>
</organism>
<sequence>MESVHSDNAKFFAIFELSNCVPVYAIVVIFTMSRVIRKVQKEKLMKLNASVQVGNDEYFDRLKEQWCQGK</sequence>
<name>A0A1I7UJA2_9PELO</name>
<dbReference type="Proteomes" id="UP000095282">
    <property type="component" value="Unplaced"/>
</dbReference>
<dbReference type="WBParaSite" id="Csp11.Scaffold629.g9888.t1">
    <property type="protein sequence ID" value="Csp11.Scaffold629.g9888.t1"/>
    <property type="gene ID" value="Csp11.Scaffold629.g9888"/>
</dbReference>
<comment type="subcellular location">
    <subcellularLocation>
        <location evidence="1">Membrane</location>
        <topology evidence="1">Multi-pass membrane protein</topology>
    </subcellularLocation>
</comment>
<evidence type="ECO:0000256" key="2">
    <source>
        <dbReference type="ARBA" id="ARBA00022692"/>
    </source>
</evidence>
<accession>A0A1I7UJA2</accession>
<protein>
    <submittedName>
        <fullName evidence="7">7TM_GPCR_Srx domain-containing protein</fullName>
    </submittedName>
</protein>
<evidence type="ECO:0000256" key="4">
    <source>
        <dbReference type="ARBA" id="ARBA00023136"/>
    </source>
</evidence>
<evidence type="ECO:0000256" key="5">
    <source>
        <dbReference type="SAM" id="Phobius"/>
    </source>
</evidence>
<keyword evidence="6" id="KW-1185">Reference proteome</keyword>
<dbReference type="InterPro" id="IPR019408">
    <property type="entry name" value="7TM_GPCR_serpentine_rcpt_Srab"/>
</dbReference>
<keyword evidence="4 5" id="KW-0472">Membrane</keyword>
<evidence type="ECO:0000256" key="1">
    <source>
        <dbReference type="ARBA" id="ARBA00004141"/>
    </source>
</evidence>